<dbReference type="InterPro" id="IPR000531">
    <property type="entry name" value="Beta-barrel_TonB"/>
</dbReference>
<dbReference type="InterPro" id="IPR010916">
    <property type="entry name" value="TonB_box_CS"/>
</dbReference>
<dbReference type="PANTHER" id="PTHR47234:SF1">
    <property type="entry name" value="TONB-DEPENDENT RECEPTOR"/>
    <property type="match status" value="1"/>
</dbReference>
<reference evidence="16 17" key="1">
    <citation type="submission" date="2018-12" db="EMBL/GenBank/DDBJ databases">
        <title>Dyella dinghuensis sp. nov. DHOA06 and Dyella choica sp. nov. 4M-K27, isolated from forest soil.</title>
        <authorList>
            <person name="Qiu L.-H."/>
            <person name="Gao Z.-H."/>
        </authorList>
    </citation>
    <scope>NUCLEOTIDE SEQUENCE [LARGE SCALE GENOMIC DNA]</scope>
    <source>
        <strain evidence="16 17">4M-K27</strain>
    </source>
</reference>
<dbReference type="Gene3D" id="2.40.170.20">
    <property type="entry name" value="TonB-dependent receptor, beta-barrel domain"/>
    <property type="match status" value="1"/>
</dbReference>
<evidence type="ECO:0000259" key="15">
    <source>
        <dbReference type="Pfam" id="PF07715"/>
    </source>
</evidence>
<dbReference type="SUPFAM" id="SSF56935">
    <property type="entry name" value="Porins"/>
    <property type="match status" value="1"/>
</dbReference>
<comment type="subcellular location">
    <subcellularLocation>
        <location evidence="1 9">Cell outer membrane</location>
        <topology evidence="1 9">Multi-pass membrane protein</topology>
    </subcellularLocation>
</comment>
<evidence type="ECO:0000256" key="13">
    <source>
        <dbReference type="SAM" id="SignalP"/>
    </source>
</evidence>
<evidence type="ECO:0000256" key="2">
    <source>
        <dbReference type="ARBA" id="ARBA00022448"/>
    </source>
</evidence>
<dbReference type="RefSeq" id="WP_126685253.1">
    <property type="nucleotide sequence ID" value="NZ_RYYV01000009.1"/>
</dbReference>
<feature type="domain" description="TonB-dependent receptor plug" evidence="15">
    <location>
        <begin position="78"/>
        <end position="195"/>
    </location>
</feature>
<keyword evidence="8 9" id="KW-0998">Cell outer membrane</keyword>
<keyword evidence="7 9" id="KW-0472">Membrane</keyword>
<evidence type="ECO:0000256" key="11">
    <source>
        <dbReference type="RuleBase" id="RU003357"/>
    </source>
</evidence>
<comment type="similarity">
    <text evidence="9 11">Belongs to the TonB-dependent receptor family.</text>
</comment>
<dbReference type="PROSITE" id="PS00430">
    <property type="entry name" value="TONB_DEPENDENT_REC_1"/>
    <property type="match status" value="1"/>
</dbReference>
<dbReference type="InterPro" id="IPR037066">
    <property type="entry name" value="Plug_dom_sf"/>
</dbReference>
<accession>A0A432M549</accession>
<evidence type="ECO:0000256" key="7">
    <source>
        <dbReference type="ARBA" id="ARBA00023136"/>
    </source>
</evidence>
<protein>
    <submittedName>
        <fullName evidence="16">TonB-dependent receptor</fullName>
    </submittedName>
</protein>
<proteinExistence type="inferred from homology"/>
<gene>
    <name evidence="16" type="ORF">EKH80_13280</name>
</gene>
<dbReference type="Proteomes" id="UP000274358">
    <property type="component" value="Unassembled WGS sequence"/>
</dbReference>
<feature type="short sequence motif" description="TonB box" evidence="10">
    <location>
        <begin position="65"/>
        <end position="71"/>
    </location>
</feature>
<dbReference type="Pfam" id="PF07715">
    <property type="entry name" value="Plug"/>
    <property type="match status" value="1"/>
</dbReference>
<keyword evidence="17" id="KW-1185">Reference proteome</keyword>
<dbReference type="OrthoDB" id="6276154at2"/>
<dbReference type="InterPro" id="IPR039426">
    <property type="entry name" value="TonB-dep_rcpt-like"/>
</dbReference>
<dbReference type="PROSITE" id="PS52016">
    <property type="entry name" value="TONB_DEPENDENT_REC_3"/>
    <property type="match status" value="1"/>
</dbReference>
<comment type="caution">
    <text evidence="16">The sequence shown here is derived from an EMBL/GenBank/DDBJ whole genome shotgun (WGS) entry which is preliminary data.</text>
</comment>
<evidence type="ECO:0000256" key="4">
    <source>
        <dbReference type="ARBA" id="ARBA00022692"/>
    </source>
</evidence>
<evidence type="ECO:0000313" key="17">
    <source>
        <dbReference type="Proteomes" id="UP000274358"/>
    </source>
</evidence>
<evidence type="ECO:0000256" key="3">
    <source>
        <dbReference type="ARBA" id="ARBA00022452"/>
    </source>
</evidence>
<evidence type="ECO:0000256" key="12">
    <source>
        <dbReference type="SAM" id="MobiDB-lite"/>
    </source>
</evidence>
<evidence type="ECO:0000256" key="5">
    <source>
        <dbReference type="ARBA" id="ARBA00022729"/>
    </source>
</evidence>
<evidence type="ECO:0000256" key="10">
    <source>
        <dbReference type="PROSITE-ProRule" id="PRU10143"/>
    </source>
</evidence>
<evidence type="ECO:0000259" key="14">
    <source>
        <dbReference type="Pfam" id="PF00593"/>
    </source>
</evidence>
<feature type="compositionally biased region" description="Low complexity" evidence="12">
    <location>
        <begin position="42"/>
        <end position="55"/>
    </location>
</feature>
<sequence>MLKTPIAAAILAALSFGFAAAANADAPSSVTVLGSSASGAVQTSSQGASGPSSSTTDEKPKNLDTVVVSGSLINNAQIQTATPTYTVTAAEIKARGFNSVTEVLQNAVQATGSVQGPQNSGGFTQGAQTVSLYGLSPEFTLLLVDGKPITNFGQLYNGQSNFNNISNIPISLVERIDVMPGGGSSIYGSSAIAGVVNIVTKQHMDGGEIEVRAGGYDGGGGASQRITGSWGHDFGKLNVLAAIEFDNSSPLWGYQRKLTDGSLGDPAGATPERVIGVGNYGNVNTFTGARQSYIEPPNGCGAVSGLFGGTTALSPSPTVPGHFCGSPKVYGYTTFINQSRSYDGLLKLRYDVNPNLRLYSDVLLDWQQQKFTPGSQFLYWAPNDYGSYVQDQNGNIVSPTHVFAPEEMPGGYNSQLTRQDDLMYQADIGANGHFGDSGWDWDVYFMRSGDRTTTSTPSLLDGAVNRYFLNIMQPTGQPNALGQGIYNINYNQFFMPVSPADFASFSTNLPGSTNTWLNNTRLTLSNSSLFNLPGGDAGFAGLIEGGNEAWYQPVNPLLANNGIFAATGTSGGGQRQHEASAFELNLPVLKQLTADLSGRYDHYKTNGGTNHKFTYKIALEYRPFDTWLIRGNYSTAFRAPDMSSLFIGPSGFFNNLPDPYQCAVQHGTNCGAQQFQYNFSGNLLSNPKLQPTTATSWTVGTVWSPIDNLSLSVDYLHINITNEVVQQDIPTLLNLDSQCLLGQLPASSLTCQQTLGQVTRDGAGILQNVNTYFVNIAHEETNSITAQVKYTFPETRVGRFGVQFDYNDMLKHAYQLYPGTTPINELTNSFYSSEFKDIVAGSVSWSLHDQWGSTLYWHRYSPSPNYIGISQSATAPGAGRVGVWNTFNYSLSYSPAKNLDVSFLVNNLFNRMPPRDSTYTVYPYFNTQNYNVYGREYMLQLNLRFGGKTHD</sequence>
<evidence type="ECO:0000256" key="8">
    <source>
        <dbReference type="ARBA" id="ARBA00023237"/>
    </source>
</evidence>
<feature type="chain" id="PRO_5018976424" evidence="13">
    <location>
        <begin position="22"/>
        <end position="951"/>
    </location>
</feature>
<dbReference type="InterPro" id="IPR036942">
    <property type="entry name" value="Beta-barrel_TonB_sf"/>
</dbReference>
<evidence type="ECO:0000256" key="9">
    <source>
        <dbReference type="PROSITE-ProRule" id="PRU01360"/>
    </source>
</evidence>
<dbReference type="InterPro" id="IPR012910">
    <property type="entry name" value="Plug_dom"/>
</dbReference>
<dbReference type="Pfam" id="PF00593">
    <property type="entry name" value="TonB_dep_Rec_b-barrel"/>
    <property type="match status" value="1"/>
</dbReference>
<dbReference type="GO" id="GO:0009279">
    <property type="term" value="C:cell outer membrane"/>
    <property type="evidence" value="ECO:0007669"/>
    <property type="project" value="UniProtKB-SubCell"/>
</dbReference>
<evidence type="ECO:0000256" key="1">
    <source>
        <dbReference type="ARBA" id="ARBA00004571"/>
    </source>
</evidence>
<dbReference type="Gene3D" id="2.170.130.10">
    <property type="entry name" value="TonB-dependent receptor, plug domain"/>
    <property type="match status" value="1"/>
</dbReference>
<dbReference type="EMBL" id="RYYV01000009">
    <property type="protein sequence ID" value="RUL74452.1"/>
    <property type="molecule type" value="Genomic_DNA"/>
</dbReference>
<keyword evidence="5 13" id="KW-0732">Signal</keyword>
<dbReference type="AlphaFoldDB" id="A0A432M549"/>
<feature type="region of interest" description="Disordered" evidence="12">
    <location>
        <begin position="40"/>
        <end position="61"/>
    </location>
</feature>
<organism evidence="16 17">
    <name type="scientific">Dyella choica</name>
    <dbReference type="NCBI Taxonomy" id="1927959"/>
    <lineage>
        <taxon>Bacteria</taxon>
        <taxon>Pseudomonadati</taxon>
        <taxon>Pseudomonadota</taxon>
        <taxon>Gammaproteobacteria</taxon>
        <taxon>Lysobacterales</taxon>
        <taxon>Rhodanobacteraceae</taxon>
        <taxon>Dyella</taxon>
    </lineage>
</organism>
<keyword evidence="3 9" id="KW-1134">Transmembrane beta strand</keyword>
<feature type="domain" description="TonB-dependent receptor-like beta-barrel" evidence="14">
    <location>
        <begin position="376"/>
        <end position="908"/>
    </location>
</feature>
<evidence type="ECO:0000256" key="6">
    <source>
        <dbReference type="ARBA" id="ARBA00023077"/>
    </source>
</evidence>
<dbReference type="PANTHER" id="PTHR47234">
    <property type="match status" value="1"/>
</dbReference>
<keyword evidence="2 9" id="KW-0813">Transport</keyword>
<keyword evidence="4 9" id="KW-0812">Transmembrane</keyword>
<keyword evidence="16" id="KW-0675">Receptor</keyword>
<evidence type="ECO:0000313" key="16">
    <source>
        <dbReference type="EMBL" id="RUL74452.1"/>
    </source>
</evidence>
<keyword evidence="6 10" id="KW-0798">TonB box</keyword>
<name>A0A432M549_9GAMM</name>
<feature type="signal peptide" evidence="13">
    <location>
        <begin position="1"/>
        <end position="21"/>
    </location>
</feature>